<evidence type="ECO:0000256" key="1">
    <source>
        <dbReference type="SAM" id="MobiDB-lite"/>
    </source>
</evidence>
<name>A0A8S0RBA8_OLEEU</name>
<accession>A0A8S0RBA8</accession>
<feature type="compositionally biased region" description="Basic and acidic residues" evidence="1">
    <location>
        <begin position="52"/>
        <end position="67"/>
    </location>
</feature>
<evidence type="ECO:0000313" key="2">
    <source>
        <dbReference type="EMBL" id="CAA2976519.1"/>
    </source>
</evidence>
<sequence>MYNFFHGPPRQRGIEIEWHVGPNATATGALVAVGAPGPDLGPDLGPGWSAETKGDPDRDRDHRDRVACKSRNADATGASVAVGAPGPDLGPVFNLTPRSRGIEMELHVGPSQMDCFNDYGLSLDTVHDP</sequence>
<protein>
    <submittedName>
        <fullName evidence="2">Uncharacterized protein</fullName>
    </submittedName>
</protein>
<proteinExistence type="predicted"/>
<evidence type="ECO:0000313" key="3">
    <source>
        <dbReference type="Proteomes" id="UP000594638"/>
    </source>
</evidence>
<gene>
    <name evidence="2" type="ORF">OLEA9_A082352</name>
</gene>
<reference evidence="2 3" key="1">
    <citation type="submission" date="2019-12" db="EMBL/GenBank/DDBJ databases">
        <authorList>
            <person name="Alioto T."/>
            <person name="Alioto T."/>
            <person name="Gomez Garrido J."/>
        </authorList>
    </citation>
    <scope>NUCLEOTIDE SEQUENCE [LARGE SCALE GENOMIC DNA]</scope>
</reference>
<dbReference type="EMBL" id="CACTIH010002460">
    <property type="protein sequence ID" value="CAA2976519.1"/>
    <property type="molecule type" value="Genomic_DNA"/>
</dbReference>
<feature type="region of interest" description="Disordered" evidence="1">
    <location>
        <begin position="34"/>
        <end position="92"/>
    </location>
</feature>
<dbReference type="AlphaFoldDB" id="A0A8S0RBA8"/>
<dbReference type="Gramene" id="OE9A082352T1">
    <property type="protein sequence ID" value="OE9A082352C1"/>
    <property type="gene ID" value="OE9A082352"/>
</dbReference>
<dbReference type="Proteomes" id="UP000594638">
    <property type="component" value="Unassembled WGS sequence"/>
</dbReference>
<feature type="compositionally biased region" description="Low complexity" evidence="1">
    <location>
        <begin position="34"/>
        <end position="47"/>
    </location>
</feature>
<comment type="caution">
    <text evidence="2">The sequence shown here is derived from an EMBL/GenBank/DDBJ whole genome shotgun (WGS) entry which is preliminary data.</text>
</comment>
<organism evidence="2 3">
    <name type="scientific">Olea europaea subsp. europaea</name>
    <dbReference type="NCBI Taxonomy" id="158383"/>
    <lineage>
        <taxon>Eukaryota</taxon>
        <taxon>Viridiplantae</taxon>
        <taxon>Streptophyta</taxon>
        <taxon>Embryophyta</taxon>
        <taxon>Tracheophyta</taxon>
        <taxon>Spermatophyta</taxon>
        <taxon>Magnoliopsida</taxon>
        <taxon>eudicotyledons</taxon>
        <taxon>Gunneridae</taxon>
        <taxon>Pentapetalae</taxon>
        <taxon>asterids</taxon>
        <taxon>lamiids</taxon>
        <taxon>Lamiales</taxon>
        <taxon>Oleaceae</taxon>
        <taxon>Oleeae</taxon>
        <taxon>Olea</taxon>
    </lineage>
</organism>
<keyword evidence="3" id="KW-1185">Reference proteome</keyword>